<reference evidence="3" key="1">
    <citation type="journal article" date="2019" name="Int. J. Syst. Evol. Microbiol.">
        <title>The Global Catalogue of Microorganisms (GCM) 10K type strain sequencing project: providing services to taxonomists for standard genome sequencing and annotation.</title>
        <authorList>
            <consortium name="The Broad Institute Genomics Platform"/>
            <consortium name="The Broad Institute Genome Sequencing Center for Infectious Disease"/>
            <person name="Wu L."/>
            <person name="Ma J."/>
        </authorList>
    </citation>
    <scope>NUCLEOTIDE SEQUENCE [LARGE SCALE GENOMIC DNA]</scope>
    <source>
        <strain evidence="3">CGMCC 1.12859</strain>
    </source>
</reference>
<proteinExistence type="predicted"/>
<dbReference type="RefSeq" id="WP_345704821.1">
    <property type="nucleotide sequence ID" value="NZ_BAABKV010000001.1"/>
</dbReference>
<dbReference type="Pfam" id="PF02566">
    <property type="entry name" value="OsmC"/>
    <property type="match status" value="1"/>
</dbReference>
<gene>
    <name evidence="2" type="ORF">ACFQMG_36485</name>
</gene>
<keyword evidence="2" id="KW-0560">Oxidoreductase</keyword>
<evidence type="ECO:0000313" key="3">
    <source>
        <dbReference type="Proteomes" id="UP001596435"/>
    </source>
</evidence>
<name>A0ABW2G6B5_9ACTN</name>
<dbReference type="InterPro" id="IPR003718">
    <property type="entry name" value="OsmC/Ohr_fam"/>
</dbReference>
<accession>A0ABW2G6B5</accession>
<protein>
    <submittedName>
        <fullName evidence="2">OsmC family protein</fullName>
        <ecNumber evidence="2">1.11.1.-</ecNumber>
    </submittedName>
</protein>
<dbReference type="PANTHER" id="PTHR39624:SF2">
    <property type="entry name" value="OSMC-LIKE PROTEIN"/>
    <property type="match status" value="1"/>
</dbReference>
<dbReference type="EC" id="1.11.1.-" evidence="2"/>
<feature type="compositionally biased region" description="Low complexity" evidence="1">
    <location>
        <begin position="1"/>
        <end position="24"/>
    </location>
</feature>
<dbReference type="InterPro" id="IPR015946">
    <property type="entry name" value="KH_dom-like_a/b"/>
</dbReference>
<comment type="caution">
    <text evidence="2">The sequence shown here is derived from an EMBL/GenBank/DDBJ whole genome shotgun (WGS) entry which is preliminary data.</text>
</comment>
<feature type="region of interest" description="Disordered" evidence="1">
    <location>
        <begin position="158"/>
        <end position="180"/>
    </location>
</feature>
<evidence type="ECO:0000313" key="2">
    <source>
        <dbReference type="EMBL" id="MFC7185059.1"/>
    </source>
</evidence>
<dbReference type="Proteomes" id="UP001596435">
    <property type="component" value="Unassembled WGS sequence"/>
</dbReference>
<dbReference type="PANTHER" id="PTHR39624">
    <property type="entry name" value="PROTEIN INVOLVED IN RIMO-MEDIATED BETA-METHYLTHIOLATION OF RIBOSOMAL PROTEIN S12 YCAO"/>
    <property type="match status" value="1"/>
</dbReference>
<dbReference type="Gene3D" id="3.30.300.20">
    <property type="match status" value="1"/>
</dbReference>
<keyword evidence="3" id="KW-1185">Reference proteome</keyword>
<organism evidence="2 3">
    <name type="scientific">Kitasatospora paranensis</name>
    <dbReference type="NCBI Taxonomy" id="258053"/>
    <lineage>
        <taxon>Bacteria</taxon>
        <taxon>Bacillati</taxon>
        <taxon>Actinomycetota</taxon>
        <taxon>Actinomycetes</taxon>
        <taxon>Kitasatosporales</taxon>
        <taxon>Streptomycetaceae</taxon>
        <taxon>Kitasatospora</taxon>
    </lineage>
</organism>
<evidence type="ECO:0000256" key="1">
    <source>
        <dbReference type="SAM" id="MobiDB-lite"/>
    </source>
</evidence>
<dbReference type="InterPro" id="IPR036102">
    <property type="entry name" value="OsmC/Ohrsf"/>
</dbReference>
<feature type="region of interest" description="Disordered" evidence="1">
    <location>
        <begin position="1"/>
        <end position="30"/>
    </location>
</feature>
<keyword evidence="2" id="KW-0575">Peroxidase</keyword>
<dbReference type="GO" id="GO:0004601">
    <property type="term" value="F:peroxidase activity"/>
    <property type="evidence" value="ECO:0007669"/>
    <property type="project" value="UniProtKB-KW"/>
</dbReference>
<sequence length="180" mass="18985">MDTTVTDTSTTDAGATDTTVTVSSPAGENAAGAPQFVRSAAAVATSTGDDYRVDIRSGHHLLAADEPESAGGADTATTPVGLLLSAVGSCTAITLRMYAQRKQWPLDIVRVHLGYEKGPDATARITRRIDLIGDLDDAQRARLLDIAERTPVTRAVRGGTPIVPAEPHGPQPVRERNHHE</sequence>
<dbReference type="SUPFAM" id="SSF82784">
    <property type="entry name" value="OsmC-like"/>
    <property type="match status" value="1"/>
</dbReference>
<dbReference type="EMBL" id="JBHTAJ010000141">
    <property type="protein sequence ID" value="MFC7185059.1"/>
    <property type="molecule type" value="Genomic_DNA"/>
</dbReference>